<evidence type="ECO:0000256" key="2">
    <source>
        <dbReference type="ARBA" id="ARBA00023015"/>
    </source>
</evidence>
<evidence type="ECO:0000256" key="1">
    <source>
        <dbReference type="ARBA" id="ARBA00009437"/>
    </source>
</evidence>
<gene>
    <name evidence="6" type="ORF">SAMN05216588_107136</name>
</gene>
<evidence type="ECO:0000313" key="6">
    <source>
        <dbReference type="EMBL" id="SDH77253.1"/>
    </source>
</evidence>
<dbReference type="RefSeq" id="WP_175154224.1">
    <property type="nucleotide sequence ID" value="NZ_FNDG01000007.1"/>
</dbReference>
<proteinExistence type="inferred from homology"/>
<dbReference type="STRING" id="29435.SAMN05216588_107136"/>
<dbReference type="PANTHER" id="PTHR30126">
    <property type="entry name" value="HTH-TYPE TRANSCRIPTIONAL REGULATOR"/>
    <property type="match status" value="1"/>
</dbReference>
<protein>
    <submittedName>
        <fullName evidence="6">DNA-binding transcriptional regulator, LysR family</fullName>
    </submittedName>
</protein>
<dbReference type="InterPro" id="IPR005119">
    <property type="entry name" value="LysR_subst-bd"/>
</dbReference>
<dbReference type="Pfam" id="PF00126">
    <property type="entry name" value="HTH_1"/>
    <property type="match status" value="1"/>
</dbReference>
<keyword evidence="4" id="KW-0804">Transcription</keyword>
<feature type="domain" description="HTH lysR-type" evidence="5">
    <location>
        <begin position="3"/>
        <end position="60"/>
    </location>
</feature>
<evidence type="ECO:0000259" key="5">
    <source>
        <dbReference type="PROSITE" id="PS50931"/>
    </source>
</evidence>
<dbReference type="FunFam" id="1.10.10.10:FF:000001">
    <property type="entry name" value="LysR family transcriptional regulator"/>
    <property type="match status" value="1"/>
</dbReference>
<dbReference type="Gene3D" id="3.40.190.290">
    <property type="match status" value="1"/>
</dbReference>
<accession>A0A1G8F525</accession>
<dbReference type="InterPro" id="IPR036388">
    <property type="entry name" value="WH-like_DNA-bd_sf"/>
</dbReference>
<sequence length="291" mass="31543">MNPSPESLHAFAQAAATGSFSAAARRLGKSQSTVSESVSRLEIDLNVSLFVRGARRLTLTEAGCSLLSRVQDVLAASDRLLRQAGQLAAGLEPKLTLVLSDAYQASQYQARLVELDQHYPDLEFECFFAEHADVLDLVGQGRANLGLLAAQASYPPELAHASLADCAHFGLFVAKGHPLSRLPRVTPEDLAHWRVLRLSTLADQGDELDDLPGSGGRCWSAPDYLLLLEMATLGFGWAALPRQLVGSHGVENLHELAVNGWPKQVSVDVVWSRERQLGPAAAWLLDRLLHS</sequence>
<dbReference type="GO" id="GO:0000976">
    <property type="term" value="F:transcription cis-regulatory region binding"/>
    <property type="evidence" value="ECO:0007669"/>
    <property type="project" value="TreeGrafter"/>
</dbReference>
<dbReference type="PRINTS" id="PR00039">
    <property type="entry name" value="HTHLYSR"/>
</dbReference>
<dbReference type="PANTHER" id="PTHR30126:SF91">
    <property type="entry name" value="LYSR FAMILY TRANSCRIPTIONAL REGULATOR"/>
    <property type="match status" value="1"/>
</dbReference>
<dbReference type="InterPro" id="IPR036390">
    <property type="entry name" value="WH_DNA-bd_sf"/>
</dbReference>
<dbReference type="EMBL" id="FNDG01000007">
    <property type="protein sequence ID" value="SDH77253.1"/>
    <property type="molecule type" value="Genomic_DNA"/>
</dbReference>
<dbReference type="InterPro" id="IPR000847">
    <property type="entry name" value="LysR_HTH_N"/>
</dbReference>
<dbReference type="CDD" id="cd05466">
    <property type="entry name" value="PBP2_LTTR_substrate"/>
    <property type="match status" value="1"/>
</dbReference>
<dbReference type="AlphaFoldDB" id="A0A1G8F525"/>
<dbReference type="SUPFAM" id="SSF46785">
    <property type="entry name" value="Winged helix' DNA-binding domain"/>
    <property type="match status" value="1"/>
</dbReference>
<evidence type="ECO:0000256" key="3">
    <source>
        <dbReference type="ARBA" id="ARBA00023125"/>
    </source>
</evidence>
<keyword evidence="2" id="KW-0805">Transcription regulation</keyword>
<dbReference type="Pfam" id="PF03466">
    <property type="entry name" value="LysR_substrate"/>
    <property type="match status" value="1"/>
</dbReference>
<evidence type="ECO:0000256" key="4">
    <source>
        <dbReference type="ARBA" id="ARBA00023163"/>
    </source>
</evidence>
<organism evidence="6 7">
    <name type="scientific">Phytopseudomonas flavescens</name>
    <dbReference type="NCBI Taxonomy" id="29435"/>
    <lineage>
        <taxon>Bacteria</taxon>
        <taxon>Pseudomonadati</taxon>
        <taxon>Pseudomonadota</taxon>
        <taxon>Gammaproteobacteria</taxon>
        <taxon>Pseudomonadales</taxon>
        <taxon>Pseudomonadaceae</taxon>
        <taxon>Phytopseudomonas</taxon>
    </lineage>
</organism>
<dbReference type="SUPFAM" id="SSF53850">
    <property type="entry name" value="Periplasmic binding protein-like II"/>
    <property type="match status" value="1"/>
</dbReference>
<comment type="similarity">
    <text evidence="1">Belongs to the LysR transcriptional regulatory family.</text>
</comment>
<dbReference type="Gene3D" id="1.10.10.10">
    <property type="entry name" value="Winged helix-like DNA-binding domain superfamily/Winged helix DNA-binding domain"/>
    <property type="match status" value="1"/>
</dbReference>
<reference evidence="6 7" key="1">
    <citation type="submission" date="2016-10" db="EMBL/GenBank/DDBJ databases">
        <authorList>
            <person name="de Groot N.N."/>
        </authorList>
    </citation>
    <scope>NUCLEOTIDE SEQUENCE [LARGE SCALE GENOMIC DNA]</scope>
    <source>
        <strain evidence="6 7">LMG 18387</strain>
    </source>
</reference>
<name>A0A1G8F525_9GAMM</name>
<keyword evidence="3 6" id="KW-0238">DNA-binding</keyword>
<dbReference type="PROSITE" id="PS50931">
    <property type="entry name" value="HTH_LYSR"/>
    <property type="match status" value="1"/>
</dbReference>
<dbReference type="Proteomes" id="UP000198606">
    <property type="component" value="Unassembled WGS sequence"/>
</dbReference>
<dbReference type="GO" id="GO:0003700">
    <property type="term" value="F:DNA-binding transcription factor activity"/>
    <property type="evidence" value="ECO:0007669"/>
    <property type="project" value="InterPro"/>
</dbReference>
<evidence type="ECO:0000313" key="7">
    <source>
        <dbReference type="Proteomes" id="UP000198606"/>
    </source>
</evidence>